<dbReference type="RefSeq" id="WP_344731870.1">
    <property type="nucleotide sequence ID" value="NZ_BAAAZH010000006.1"/>
</dbReference>
<evidence type="ECO:0000256" key="1">
    <source>
        <dbReference type="SAM" id="MobiDB-lite"/>
    </source>
</evidence>
<reference evidence="3" key="1">
    <citation type="journal article" date="2019" name="Int. J. Syst. Evol. Microbiol.">
        <title>The Global Catalogue of Microorganisms (GCM) 10K type strain sequencing project: providing services to taxonomists for standard genome sequencing and annotation.</title>
        <authorList>
            <consortium name="The Broad Institute Genomics Platform"/>
            <consortium name="The Broad Institute Genome Sequencing Center for Infectious Disease"/>
            <person name="Wu L."/>
            <person name="Ma J."/>
        </authorList>
    </citation>
    <scope>NUCLEOTIDE SEQUENCE [LARGE SCALE GENOMIC DNA]</scope>
    <source>
        <strain evidence="3">JCM 16703</strain>
    </source>
</reference>
<feature type="region of interest" description="Disordered" evidence="1">
    <location>
        <begin position="24"/>
        <end position="67"/>
    </location>
</feature>
<comment type="caution">
    <text evidence="2">The sequence shown here is derived from an EMBL/GenBank/DDBJ whole genome shotgun (WGS) entry which is preliminary data.</text>
</comment>
<keyword evidence="3" id="KW-1185">Reference proteome</keyword>
<proteinExistence type="predicted"/>
<accession>A0ABP7XCF0</accession>
<evidence type="ECO:0000313" key="3">
    <source>
        <dbReference type="Proteomes" id="UP001501495"/>
    </source>
</evidence>
<feature type="compositionally biased region" description="Basic and acidic residues" evidence="1">
    <location>
        <begin position="31"/>
        <end position="42"/>
    </location>
</feature>
<evidence type="ECO:0000313" key="2">
    <source>
        <dbReference type="EMBL" id="GAA4111515.1"/>
    </source>
</evidence>
<gene>
    <name evidence="2" type="ORF">GCM10022215_07330</name>
</gene>
<organism evidence="2 3">
    <name type="scientific">Nocardioides fonticola</name>
    <dbReference type="NCBI Taxonomy" id="450363"/>
    <lineage>
        <taxon>Bacteria</taxon>
        <taxon>Bacillati</taxon>
        <taxon>Actinomycetota</taxon>
        <taxon>Actinomycetes</taxon>
        <taxon>Propionibacteriales</taxon>
        <taxon>Nocardioidaceae</taxon>
        <taxon>Nocardioides</taxon>
    </lineage>
</organism>
<dbReference type="Proteomes" id="UP001501495">
    <property type="component" value="Unassembled WGS sequence"/>
</dbReference>
<name>A0ABP7XCF0_9ACTN</name>
<dbReference type="EMBL" id="BAAAZH010000006">
    <property type="protein sequence ID" value="GAA4111515.1"/>
    <property type="molecule type" value="Genomic_DNA"/>
</dbReference>
<sequence length="67" mass="7626">MGVKRAIKRKRRAIRCRRRYGAGHCPHRERHSRDRAADRSEILEDGDGVATPGLPGPTDADWFKPAF</sequence>
<protein>
    <submittedName>
        <fullName evidence="2">Uncharacterized protein</fullName>
    </submittedName>
</protein>